<name>A0ABV5AV02_9BACL</name>
<protein>
    <submittedName>
        <fullName evidence="1">Uncharacterized protein</fullName>
    </submittedName>
</protein>
<evidence type="ECO:0000313" key="1">
    <source>
        <dbReference type="EMBL" id="MFB5266981.1"/>
    </source>
</evidence>
<reference evidence="1 2" key="1">
    <citation type="submission" date="2024-09" db="EMBL/GenBank/DDBJ databases">
        <title>Paenibacillus zeirhizospherea sp. nov., isolated from surface of the maize (Zea mays) roots in a horticulture field, Hungary.</title>
        <authorList>
            <person name="Marton D."/>
            <person name="Farkas M."/>
            <person name="Bedics A."/>
            <person name="Toth E."/>
            <person name="Tancsics A."/>
            <person name="Boka K."/>
            <person name="Maroti G."/>
            <person name="Kriszt B."/>
            <person name="Cserhati M."/>
        </authorList>
    </citation>
    <scope>NUCLEOTIDE SEQUENCE [LARGE SCALE GENOMIC DNA]</scope>
    <source>
        <strain evidence="1 2">KCTC 33519</strain>
    </source>
</reference>
<dbReference type="EMBL" id="JBHHMI010000006">
    <property type="protein sequence ID" value="MFB5266981.1"/>
    <property type="molecule type" value="Genomic_DNA"/>
</dbReference>
<organism evidence="1 2">
    <name type="scientific">Paenibacillus enshidis</name>
    <dbReference type="NCBI Taxonomy" id="1458439"/>
    <lineage>
        <taxon>Bacteria</taxon>
        <taxon>Bacillati</taxon>
        <taxon>Bacillota</taxon>
        <taxon>Bacilli</taxon>
        <taxon>Bacillales</taxon>
        <taxon>Paenibacillaceae</taxon>
        <taxon>Paenibacillus</taxon>
    </lineage>
</organism>
<gene>
    <name evidence="1" type="ORF">ACE41H_09290</name>
</gene>
<evidence type="ECO:0000313" key="2">
    <source>
        <dbReference type="Proteomes" id="UP001580346"/>
    </source>
</evidence>
<keyword evidence="2" id="KW-1185">Reference proteome</keyword>
<sequence>MEEILRNDGEWYEIPSSGEYIRRTVGTFSFNKKKVDERGSGSHLIASAIEQ</sequence>
<dbReference type="Proteomes" id="UP001580346">
    <property type="component" value="Unassembled WGS sequence"/>
</dbReference>
<dbReference type="RefSeq" id="WP_375354946.1">
    <property type="nucleotide sequence ID" value="NZ_JBHHMI010000006.1"/>
</dbReference>
<comment type="caution">
    <text evidence="1">The sequence shown here is derived from an EMBL/GenBank/DDBJ whole genome shotgun (WGS) entry which is preliminary data.</text>
</comment>
<proteinExistence type="predicted"/>
<accession>A0ABV5AV02</accession>